<feature type="transmembrane region" description="Helical" evidence="5">
    <location>
        <begin position="119"/>
        <end position="136"/>
    </location>
</feature>
<feature type="domain" description="Methylamine utilisation protein MauE" evidence="6">
    <location>
        <begin position="9"/>
        <end position="135"/>
    </location>
</feature>
<feature type="transmembrane region" description="Helical" evidence="5">
    <location>
        <begin position="78"/>
        <end position="99"/>
    </location>
</feature>
<feature type="transmembrane region" description="Helical" evidence="5">
    <location>
        <begin position="148"/>
        <end position="170"/>
    </location>
</feature>
<sequence length="532" mass="60473">MIVVKFVKEYYVNIVAYLTALLFVYASISKLLDFENFQVQLAQSPLLSAYAGIISFSVIIVELVLAICLCLPKAQKMALYGSLGLMSAFTFYIHTILNYTDFVPCSCGGVLEKLGWTEHLIFNLLFVFLAFAAILFKERKENPNAKLFRPVWLSIACVAISSGVVLVLFLRSEHIIKKENNFTRRFLQHPLLKEKSYDLGVNSYYFAGIDGGNIYLGNTTAPLFITTIDTGLTNAADIKVQLDNKNYTFRNLKLSVRKPYYYMYDGSVPVIYRGRINDTLAHTISYGDAYFNQLVVLDSMKFAIRTQRRTDKQYTIGSLDLNRTKKLELKPDVLEKQIDGIFDVDGILTSDIQNGKLVYTYVYRNQFIVMDSSLKILARLNTIDTTSRARISVTRLSNGNNKMSAPPFSVNKGSMARGNLLFNLSNLKGKHEPSKSWKTSSIIDVYRTDEQQYIGSFYIRHMNNTPMSAMLVSGNHLFVLIGNELVRYKIREGAFKVNSNRNRPLWEQPVDKGTKKGIAENLEKIRRKPINT</sequence>
<dbReference type="EMBL" id="LPUR01000001">
    <property type="protein sequence ID" value="KXH86008.1"/>
    <property type="molecule type" value="Genomic_DNA"/>
</dbReference>
<dbReference type="RefSeq" id="WP_062650388.1">
    <property type="nucleotide sequence ID" value="NZ_LPUR01000001.1"/>
</dbReference>
<dbReference type="Proteomes" id="UP000070513">
    <property type="component" value="Unassembled WGS sequence"/>
</dbReference>
<evidence type="ECO:0000256" key="4">
    <source>
        <dbReference type="ARBA" id="ARBA00023136"/>
    </source>
</evidence>
<accession>A0A135WM57</accession>
<reference evidence="7 8" key="2">
    <citation type="journal article" date="2016" name="Genome Announc.">
        <title>Draft Genome Sequence of a Biocontrol Rhizobacterium, Chryseobacterium kwangjuense Strain KJ1R5, Isolated from Pepper (Capsicum annuum).</title>
        <authorList>
            <person name="Jeong J.J."/>
            <person name="Park H."/>
            <person name="Park B.H."/>
            <person name="Mannaa M."/>
            <person name="Sang M.K."/>
            <person name="Choi I.G."/>
            <person name="Kim K.D."/>
        </authorList>
    </citation>
    <scope>NUCLEOTIDE SEQUENCE [LARGE SCALE GENOMIC DNA]</scope>
    <source>
        <strain evidence="7 8">KJ1R5</strain>
    </source>
</reference>
<evidence type="ECO:0000256" key="5">
    <source>
        <dbReference type="SAM" id="Phobius"/>
    </source>
</evidence>
<organism evidence="7 8">
    <name type="scientific">Chryseobacterium kwangjuense</name>
    <dbReference type="NCBI Taxonomy" id="267125"/>
    <lineage>
        <taxon>Bacteria</taxon>
        <taxon>Pseudomonadati</taxon>
        <taxon>Bacteroidota</taxon>
        <taxon>Flavobacteriia</taxon>
        <taxon>Flavobacteriales</taxon>
        <taxon>Weeksellaceae</taxon>
        <taxon>Chryseobacterium group</taxon>
        <taxon>Chryseobacterium</taxon>
    </lineage>
</organism>
<evidence type="ECO:0000256" key="2">
    <source>
        <dbReference type="ARBA" id="ARBA00022692"/>
    </source>
</evidence>
<dbReference type="OrthoDB" id="673785at2"/>
<evidence type="ECO:0000313" key="8">
    <source>
        <dbReference type="Proteomes" id="UP000070513"/>
    </source>
</evidence>
<evidence type="ECO:0000313" key="7">
    <source>
        <dbReference type="EMBL" id="KXH86008.1"/>
    </source>
</evidence>
<dbReference type="AlphaFoldDB" id="A0A135WM57"/>
<keyword evidence="2 5" id="KW-0812">Transmembrane</keyword>
<protein>
    <submittedName>
        <fullName evidence="7">Tellurium resistance protein TerC</fullName>
    </submittedName>
</protein>
<dbReference type="Pfam" id="PF07291">
    <property type="entry name" value="MauE"/>
    <property type="match status" value="1"/>
</dbReference>
<evidence type="ECO:0000256" key="1">
    <source>
        <dbReference type="ARBA" id="ARBA00004141"/>
    </source>
</evidence>
<dbReference type="GO" id="GO:0016020">
    <property type="term" value="C:membrane"/>
    <property type="evidence" value="ECO:0007669"/>
    <property type="project" value="UniProtKB-SubCell"/>
</dbReference>
<comment type="subcellular location">
    <subcellularLocation>
        <location evidence="1">Membrane</location>
        <topology evidence="1">Multi-pass membrane protein</topology>
    </subcellularLocation>
</comment>
<evidence type="ECO:0000259" key="6">
    <source>
        <dbReference type="Pfam" id="PF07291"/>
    </source>
</evidence>
<proteinExistence type="predicted"/>
<feature type="transmembrane region" description="Helical" evidence="5">
    <location>
        <begin position="48"/>
        <end position="71"/>
    </location>
</feature>
<keyword evidence="4 5" id="KW-0472">Membrane</keyword>
<keyword evidence="3 5" id="KW-1133">Transmembrane helix</keyword>
<evidence type="ECO:0000256" key="3">
    <source>
        <dbReference type="ARBA" id="ARBA00022989"/>
    </source>
</evidence>
<reference evidence="8" key="1">
    <citation type="submission" date="2015-12" db="EMBL/GenBank/DDBJ databases">
        <title>Genome sequence of a biocontrol rhizobacterium Chryseobacterium kwangjuense strain KJ1R5 isolated from pepper (Capsicum annuum L.).</title>
        <authorList>
            <person name="Jeong J.-J."/>
            <person name="Park H."/>
            <person name="Mannaa M."/>
            <person name="Sang M.K."/>
            <person name="Choi I.-G."/>
            <person name="Kim K.D."/>
        </authorList>
    </citation>
    <scope>NUCLEOTIDE SEQUENCE [LARGE SCALE GENOMIC DNA]</scope>
    <source>
        <strain evidence="8">KJ1R5</strain>
    </source>
</reference>
<dbReference type="GO" id="GO:0030416">
    <property type="term" value="P:methylamine metabolic process"/>
    <property type="evidence" value="ECO:0007669"/>
    <property type="project" value="InterPro"/>
</dbReference>
<comment type="caution">
    <text evidence="7">The sequence shown here is derived from an EMBL/GenBank/DDBJ whole genome shotgun (WGS) entry which is preliminary data.</text>
</comment>
<name>A0A135WM57_9FLAO</name>
<gene>
    <name evidence="7" type="ORF">AU378_03915</name>
</gene>
<feature type="transmembrane region" description="Helical" evidence="5">
    <location>
        <begin position="10"/>
        <end position="28"/>
    </location>
</feature>
<dbReference type="InterPro" id="IPR009908">
    <property type="entry name" value="Methylamine_util_MauE"/>
</dbReference>